<reference evidence="1" key="1">
    <citation type="submission" date="2020-05" db="EMBL/GenBank/DDBJ databases">
        <authorList>
            <person name="Chiriac C."/>
            <person name="Salcher M."/>
            <person name="Ghai R."/>
            <person name="Kavagutti S V."/>
        </authorList>
    </citation>
    <scope>NUCLEOTIDE SEQUENCE</scope>
</reference>
<dbReference type="EMBL" id="CAFBQN010000048">
    <property type="protein sequence ID" value="CAB5058019.1"/>
    <property type="molecule type" value="Genomic_DNA"/>
</dbReference>
<gene>
    <name evidence="1" type="ORF">UFOPK4319_00728</name>
</gene>
<organism evidence="1">
    <name type="scientific">freshwater metagenome</name>
    <dbReference type="NCBI Taxonomy" id="449393"/>
    <lineage>
        <taxon>unclassified sequences</taxon>
        <taxon>metagenomes</taxon>
        <taxon>ecological metagenomes</taxon>
    </lineage>
</organism>
<protein>
    <submittedName>
        <fullName evidence="1">Unannotated protein</fullName>
    </submittedName>
</protein>
<proteinExistence type="predicted"/>
<name>A0A6J7TVM4_9ZZZZ</name>
<evidence type="ECO:0000313" key="1">
    <source>
        <dbReference type="EMBL" id="CAB5058019.1"/>
    </source>
</evidence>
<dbReference type="AlphaFoldDB" id="A0A6J7TVM4"/>
<accession>A0A6J7TVM4</accession>
<sequence length="61" mass="6580">MSAKAVAIHLVAHKKLINKSSLVLMGGGVFCLSNENRTLAKSHKVAIYKGFWGYFGVGSRS</sequence>